<accession>A0A3B0AZW8</accession>
<dbReference type="PROSITE" id="PS50949">
    <property type="entry name" value="HTH_GNTR"/>
    <property type="match status" value="1"/>
</dbReference>
<dbReference type="InterPro" id="IPR011711">
    <property type="entry name" value="GntR_C"/>
</dbReference>
<protein>
    <submittedName>
        <fullName evidence="5">GntR family transcriptional regulator</fullName>
    </submittedName>
</protein>
<dbReference type="EMBL" id="RBAH01000037">
    <property type="protein sequence ID" value="RKN65467.1"/>
    <property type="molecule type" value="Genomic_DNA"/>
</dbReference>
<feature type="domain" description="HTH gntR-type" evidence="4">
    <location>
        <begin position="4"/>
        <end position="71"/>
    </location>
</feature>
<dbReference type="CDD" id="cd07377">
    <property type="entry name" value="WHTH_GntR"/>
    <property type="match status" value="1"/>
</dbReference>
<reference evidence="5 6" key="1">
    <citation type="journal article" date="2007" name="Int. J. Syst. Evol. Microbiol.">
        <title>Paenibacillus ginsengarvi sp. nov., isolated from soil from ginseng cultivation.</title>
        <authorList>
            <person name="Yoon M.H."/>
            <person name="Ten L.N."/>
            <person name="Im W.T."/>
        </authorList>
    </citation>
    <scope>NUCLEOTIDE SEQUENCE [LARGE SCALE GENOMIC DNA]</scope>
    <source>
        <strain evidence="5 6">KCTC 13059</strain>
    </source>
</reference>
<evidence type="ECO:0000256" key="1">
    <source>
        <dbReference type="ARBA" id="ARBA00023015"/>
    </source>
</evidence>
<dbReference type="PANTHER" id="PTHR43537:SF5">
    <property type="entry name" value="UXU OPERON TRANSCRIPTIONAL REGULATOR"/>
    <property type="match status" value="1"/>
</dbReference>
<dbReference type="AlphaFoldDB" id="A0A3B0AZW8"/>
<dbReference type="GO" id="GO:0003700">
    <property type="term" value="F:DNA-binding transcription factor activity"/>
    <property type="evidence" value="ECO:0007669"/>
    <property type="project" value="InterPro"/>
</dbReference>
<evidence type="ECO:0000313" key="5">
    <source>
        <dbReference type="EMBL" id="RKN65467.1"/>
    </source>
</evidence>
<comment type="caution">
    <text evidence="5">The sequence shown here is derived from an EMBL/GenBank/DDBJ whole genome shotgun (WGS) entry which is preliminary data.</text>
</comment>
<keyword evidence="1" id="KW-0805">Transcription regulation</keyword>
<dbReference type="Gene3D" id="1.20.120.530">
    <property type="entry name" value="GntR ligand-binding domain-like"/>
    <property type="match status" value="1"/>
</dbReference>
<dbReference type="Pfam" id="PF00392">
    <property type="entry name" value="GntR"/>
    <property type="match status" value="1"/>
</dbReference>
<sequence>MTDLPLADIAYRELRHKLLNADYLPGQLLSEGELAEGLSMSRTPVRAAIARLEKEGYVETLKKRGVLVKGVDIKELYDMFDLMSALYFYALDVAEHHQYEIDLQAMQAHLTELIEASEHKRYRDYYENGLLFMRTILSAIENRSMLETFDTYKDKILFFVVAHRSVKGENRPYTGKKLYAEIYRLLSEGHYAEAKKAILESKWNVRDELVRSGSRI</sequence>
<keyword evidence="3" id="KW-0804">Transcription</keyword>
<dbReference type="InterPro" id="IPR036388">
    <property type="entry name" value="WH-like_DNA-bd_sf"/>
</dbReference>
<dbReference type="Pfam" id="PF07729">
    <property type="entry name" value="FCD"/>
    <property type="match status" value="1"/>
</dbReference>
<dbReference type="Proteomes" id="UP000282311">
    <property type="component" value="Unassembled WGS sequence"/>
</dbReference>
<evidence type="ECO:0000313" key="6">
    <source>
        <dbReference type="Proteomes" id="UP000282311"/>
    </source>
</evidence>
<dbReference type="PRINTS" id="PR00035">
    <property type="entry name" value="HTHGNTR"/>
</dbReference>
<gene>
    <name evidence="5" type="ORF">D7M11_32425</name>
</gene>
<dbReference type="InterPro" id="IPR000524">
    <property type="entry name" value="Tscrpt_reg_HTH_GntR"/>
</dbReference>
<evidence type="ECO:0000259" key="4">
    <source>
        <dbReference type="PROSITE" id="PS50949"/>
    </source>
</evidence>
<proteinExistence type="predicted"/>
<name>A0A3B0AZW8_9BACL</name>
<dbReference type="OrthoDB" id="368257at2"/>
<dbReference type="RefSeq" id="WP_120751434.1">
    <property type="nucleotide sequence ID" value="NZ_RBAH01000037.1"/>
</dbReference>
<organism evidence="5 6">
    <name type="scientific">Paenibacillus ginsengarvi</name>
    <dbReference type="NCBI Taxonomy" id="400777"/>
    <lineage>
        <taxon>Bacteria</taxon>
        <taxon>Bacillati</taxon>
        <taxon>Bacillota</taxon>
        <taxon>Bacilli</taxon>
        <taxon>Bacillales</taxon>
        <taxon>Paenibacillaceae</taxon>
        <taxon>Paenibacillus</taxon>
    </lineage>
</organism>
<keyword evidence="6" id="KW-1185">Reference proteome</keyword>
<dbReference type="PANTHER" id="PTHR43537">
    <property type="entry name" value="TRANSCRIPTIONAL REGULATOR, GNTR FAMILY"/>
    <property type="match status" value="1"/>
</dbReference>
<evidence type="ECO:0000256" key="3">
    <source>
        <dbReference type="ARBA" id="ARBA00023163"/>
    </source>
</evidence>
<dbReference type="GO" id="GO:0003677">
    <property type="term" value="F:DNA binding"/>
    <property type="evidence" value="ECO:0007669"/>
    <property type="project" value="UniProtKB-KW"/>
</dbReference>
<dbReference type="InterPro" id="IPR008920">
    <property type="entry name" value="TF_FadR/GntR_C"/>
</dbReference>
<dbReference type="InterPro" id="IPR036390">
    <property type="entry name" value="WH_DNA-bd_sf"/>
</dbReference>
<dbReference type="SMART" id="SM00345">
    <property type="entry name" value="HTH_GNTR"/>
    <property type="match status" value="1"/>
</dbReference>
<dbReference type="Gene3D" id="1.10.10.10">
    <property type="entry name" value="Winged helix-like DNA-binding domain superfamily/Winged helix DNA-binding domain"/>
    <property type="match status" value="1"/>
</dbReference>
<dbReference type="SUPFAM" id="SSF46785">
    <property type="entry name" value="Winged helix' DNA-binding domain"/>
    <property type="match status" value="1"/>
</dbReference>
<dbReference type="SUPFAM" id="SSF48008">
    <property type="entry name" value="GntR ligand-binding domain-like"/>
    <property type="match status" value="1"/>
</dbReference>
<evidence type="ECO:0000256" key="2">
    <source>
        <dbReference type="ARBA" id="ARBA00023125"/>
    </source>
</evidence>
<keyword evidence="2" id="KW-0238">DNA-binding</keyword>